<name>A0A7W9C6A3_9CAUL</name>
<protein>
    <submittedName>
        <fullName evidence="2">Uncharacterized protein</fullName>
    </submittedName>
</protein>
<evidence type="ECO:0000313" key="3">
    <source>
        <dbReference type="Proteomes" id="UP000527324"/>
    </source>
</evidence>
<dbReference type="InterPro" id="IPR045383">
    <property type="entry name" value="DUF6528"/>
</dbReference>
<evidence type="ECO:0000256" key="1">
    <source>
        <dbReference type="SAM" id="SignalP"/>
    </source>
</evidence>
<dbReference type="SUPFAM" id="SSF50969">
    <property type="entry name" value="YVTN repeat-like/Quinoprotein amine dehydrogenase"/>
    <property type="match status" value="1"/>
</dbReference>
<keyword evidence="3" id="KW-1185">Reference proteome</keyword>
<dbReference type="AlphaFoldDB" id="A0A7W9C6A3"/>
<dbReference type="EMBL" id="JACHOQ010000003">
    <property type="protein sequence ID" value="MBB5739921.1"/>
    <property type="molecule type" value="Genomic_DNA"/>
</dbReference>
<evidence type="ECO:0000313" key="2">
    <source>
        <dbReference type="EMBL" id="MBB5739921.1"/>
    </source>
</evidence>
<dbReference type="InterPro" id="IPR011044">
    <property type="entry name" value="Quino_amine_DH_bsu"/>
</dbReference>
<keyword evidence="1" id="KW-0732">Signal</keyword>
<dbReference type="RefSeq" id="WP_054764470.1">
    <property type="nucleotide sequence ID" value="NZ_CAJFZW010000039.1"/>
</dbReference>
<feature type="signal peptide" evidence="1">
    <location>
        <begin position="1"/>
        <end position="20"/>
    </location>
</feature>
<dbReference type="Gene3D" id="2.130.10.10">
    <property type="entry name" value="YVTN repeat-like/Quinoprotein amine dehydrogenase"/>
    <property type="match status" value="1"/>
</dbReference>
<comment type="caution">
    <text evidence="2">The sequence shown here is derived from an EMBL/GenBank/DDBJ whole genome shotgun (WGS) entry which is preliminary data.</text>
</comment>
<gene>
    <name evidence="2" type="ORF">GGQ93_001635</name>
</gene>
<proteinExistence type="predicted"/>
<feature type="chain" id="PRO_5030652910" evidence="1">
    <location>
        <begin position="21"/>
        <end position="292"/>
    </location>
</feature>
<accession>A0A7W9C6A3</accession>
<reference evidence="2 3" key="1">
    <citation type="submission" date="2020-08" db="EMBL/GenBank/DDBJ databases">
        <title>Genomic Encyclopedia of Type Strains, Phase IV (KMG-IV): sequencing the most valuable type-strain genomes for metagenomic binning, comparative biology and taxonomic classification.</title>
        <authorList>
            <person name="Goeker M."/>
        </authorList>
    </citation>
    <scope>NUCLEOTIDE SEQUENCE [LARGE SCALE GENOMIC DNA]</scope>
    <source>
        <strain evidence="2 3">DSM 4731</strain>
    </source>
</reference>
<dbReference type="Proteomes" id="UP000527324">
    <property type="component" value="Unassembled WGS sequence"/>
</dbReference>
<organism evidence="2 3">
    <name type="scientific">Brevundimonas aurantiaca</name>
    <dbReference type="NCBI Taxonomy" id="74316"/>
    <lineage>
        <taxon>Bacteria</taxon>
        <taxon>Pseudomonadati</taxon>
        <taxon>Pseudomonadota</taxon>
        <taxon>Alphaproteobacteria</taxon>
        <taxon>Caulobacterales</taxon>
        <taxon>Caulobacteraceae</taxon>
        <taxon>Brevundimonas</taxon>
    </lineage>
</organism>
<dbReference type="InterPro" id="IPR015943">
    <property type="entry name" value="WD40/YVTN_repeat-like_dom_sf"/>
</dbReference>
<sequence length="292" mass="31990">MILSALFTLASALSASPALLACGDDQVRRYELAAEGPRETWRWDASEAENLPQGFRAGLLEKIDECKPVADGRVLITASTGGVVLLDGASGDVLFRAEAPMAHSAAVLPGDRIAVALSIHDRGDRLNVYDLTDGEKPVLSLPLPSGHGAVWDAERQRLFALSHDTIQAFALVDWEGDEPRLQETARWTLPGARDGHDLSRAADGSDYLVTTHDGAWRFDPEANAFKALEPLNPALQVKSVDVDAEGRLAWVKAEERWWAFGFSVMQDGRVVRVPINDMHLYKVRWIPAPPRP</sequence>
<dbReference type="Pfam" id="PF20138">
    <property type="entry name" value="DUF6528"/>
    <property type="match status" value="1"/>
</dbReference>